<dbReference type="EMBL" id="CP068393">
    <property type="protein sequence ID" value="QUC66938.1"/>
    <property type="molecule type" value="Genomic_DNA"/>
</dbReference>
<dbReference type="Proteomes" id="UP000682782">
    <property type="component" value="Chromosome"/>
</dbReference>
<gene>
    <name evidence="1" type="ORF">JYE49_14040</name>
</gene>
<organism evidence="1 2">
    <name type="scientific">Aristaeella hokkaidonensis</name>
    <dbReference type="NCBI Taxonomy" id="3046382"/>
    <lineage>
        <taxon>Bacteria</taxon>
        <taxon>Bacillati</taxon>
        <taxon>Bacillota</taxon>
        <taxon>Clostridia</taxon>
        <taxon>Eubacteriales</taxon>
        <taxon>Aristaeellaceae</taxon>
        <taxon>Aristaeella</taxon>
    </lineage>
</organism>
<evidence type="ECO:0000313" key="1">
    <source>
        <dbReference type="EMBL" id="QUC66938.1"/>
    </source>
</evidence>
<protein>
    <submittedName>
        <fullName evidence="1">Uncharacterized protein</fullName>
    </submittedName>
</protein>
<evidence type="ECO:0000313" key="2">
    <source>
        <dbReference type="Proteomes" id="UP000682782"/>
    </source>
</evidence>
<proteinExistence type="predicted"/>
<name>A0AC61NKY5_9FIRM</name>
<accession>A0AC61NKY5</accession>
<sequence>MLREETAALLKRWNYPFESLYGWTFKGDPWCDDVAVEAYLGNALFVIYQIAEVGMGKYYGRVAVLFDHEHPTLFLACKEGVVLFPNIRPVVTPDGRYMFACFYYGVLIIDLMKRKFTGLKLDHYEDSVCYDMQPSGDTFHIYHKENGKSSVIIPERLTWHEGPGEQENIETYFQPYEQAVGKLKPYWL</sequence>
<reference evidence="1" key="1">
    <citation type="submission" date="2021-01" db="EMBL/GenBank/DDBJ databases">
        <title>Complete genome sequence of Clostridiales bacterium R-7.</title>
        <authorList>
            <person name="Mahoney-Kurpe S.C."/>
            <person name="Palevich N."/>
            <person name="Koike S."/>
            <person name="Moon C.D."/>
            <person name="Attwood G.T."/>
        </authorList>
    </citation>
    <scope>NUCLEOTIDE SEQUENCE</scope>
    <source>
        <strain evidence="1">R-7</strain>
    </source>
</reference>
<keyword evidence="2" id="KW-1185">Reference proteome</keyword>